<dbReference type="InterPro" id="IPR011256">
    <property type="entry name" value="Reg_factor_effector_dom_sf"/>
</dbReference>
<dbReference type="PANTHER" id="PTHR30204">
    <property type="entry name" value="REDOX-CYCLING DRUG-SENSING TRANSCRIPTIONAL ACTIVATOR SOXR"/>
    <property type="match status" value="1"/>
</dbReference>
<protein>
    <submittedName>
        <fullName evidence="4">MerR family transcriptional regulator</fullName>
    </submittedName>
</protein>
<organism evidence="4 5">
    <name type="scientific">Streptomyces buecherae</name>
    <dbReference type="NCBI Taxonomy" id="2763006"/>
    <lineage>
        <taxon>Bacteria</taxon>
        <taxon>Bacillati</taxon>
        <taxon>Actinomycetota</taxon>
        <taxon>Actinomycetes</taxon>
        <taxon>Kitasatosporales</taxon>
        <taxon>Streptomycetaceae</taxon>
        <taxon>Streptomyces</taxon>
    </lineage>
</organism>
<gene>
    <name evidence="4" type="ORF">HUT08_31195</name>
</gene>
<dbReference type="InterPro" id="IPR000551">
    <property type="entry name" value="MerR-type_HTH_dom"/>
</dbReference>
<dbReference type="EMBL" id="CP054929">
    <property type="protein sequence ID" value="QKW53269.1"/>
    <property type="molecule type" value="Genomic_DNA"/>
</dbReference>
<evidence type="ECO:0000259" key="3">
    <source>
        <dbReference type="PROSITE" id="PS50937"/>
    </source>
</evidence>
<name>A0A7H8NFL0_9ACTN</name>
<sequence length="311" mass="33265">MNEDVNEELTTGELITIGELAGRTRLSAKALRLYGDRGLLSPAHVDPRTGFRRYGPDQVERARRIALLRAAGMPLARVAEVLDADDARSTRLLDAYWRERRAEHAARRAAVAYARHVLTGDGPAPYAIAERGVPEQKVVCVRRHVGAAELPGFLAEATEVLFDHLRQAGACLSGPVFATYHGLVGEDSDGLVEVCVPTRSPVEPGPRIAVRVEPAHREAYTALARRDTGYAAMAAAHDAVGAWPQARGHVRGGPSREVYHPNWATASSPDERVADVACPFTPAPRVAGAPAAGRAEPRPAAGDGRVPDGRG</sequence>
<dbReference type="Proteomes" id="UP000509303">
    <property type="component" value="Chromosome"/>
</dbReference>
<dbReference type="SUPFAM" id="SSF46955">
    <property type="entry name" value="Putative DNA-binding domain"/>
    <property type="match status" value="1"/>
</dbReference>
<feature type="compositionally biased region" description="Low complexity" evidence="2">
    <location>
        <begin position="283"/>
        <end position="304"/>
    </location>
</feature>
<evidence type="ECO:0000256" key="2">
    <source>
        <dbReference type="SAM" id="MobiDB-lite"/>
    </source>
</evidence>
<proteinExistence type="predicted"/>
<dbReference type="Pfam" id="PF13411">
    <property type="entry name" value="MerR_1"/>
    <property type="match status" value="1"/>
</dbReference>
<keyword evidence="5" id="KW-1185">Reference proteome</keyword>
<dbReference type="PROSITE" id="PS50937">
    <property type="entry name" value="HTH_MERR_2"/>
    <property type="match status" value="1"/>
</dbReference>
<dbReference type="PANTHER" id="PTHR30204:SF97">
    <property type="entry name" value="MERR FAMILY REGULATORY PROTEIN"/>
    <property type="match status" value="1"/>
</dbReference>
<evidence type="ECO:0000313" key="4">
    <source>
        <dbReference type="EMBL" id="QKW53269.1"/>
    </source>
</evidence>
<dbReference type="InterPro" id="IPR047057">
    <property type="entry name" value="MerR_fam"/>
</dbReference>
<dbReference type="Gene3D" id="1.10.1660.10">
    <property type="match status" value="1"/>
</dbReference>
<evidence type="ECO:0000256" key="1">
    <source>
        <dbReference type="ARBA" id="ARBA00023125"/>
    </source>
</evidence>
<evidence type="ECO:0000313" key="5">
    <source>
        <dbReference type="Proteomes" id="UP000509303"/>
    </source>
</evidence>
<accession>A0A7H8NFL0</accession>
<dbReference type="AlphaFoldDB" id="A0A7H8NFL0"/>
<dbReference type="GO" id="GO:0003700">
    <property type="term" value="F:DNA-binding transcription factor activity"/>
    <property type="evidence" value="ECO:0007669"/>
    <property type="project" value="InterPro"/>
</dbReference>
<dbReference type="GO" id="GO:0003677">
    <property type="term" value="F:DNA binding"/>
    <property type="evidence" value="ECO:0007669"/>
    <property type="project" value="UniProtKB-KW"/>
</dbReference>
<dbReference type="InterPro" id="IPR009061">
    <property type="entry name" value="DNA-bd_dom_put_sf"/>
</dbReference>
<feature type="region of interest" description="Disordered" evidence="2">
    <location>
        <begin position="281"/>
        <end position="311"/>
    </location>
</feature>
<dbReference type="Gene3D" id="3.20.80.10">
    <property type="entry name" value="Regulatory factor, effector binding domain"/>
    <property type="match status" value="1"/>
</dbReference>
<dbReference type="SMART" id="SM00422">
    <property type="entry name" value="HTH_MERR"/>
    <property type="match status" value="1"/>
</dbReference>
<keyword evidence="1" id="KW-0238">DNA-binding</keyword>
<feature type="domain" description="HTH merR-type" evidence="3">
    <location>
        <begin position="14"/>
        <end position="84"/>
    </location>
</feature>
<dbReference type="RefSeq" id="WP_176164977.1">
    <property type="nucleotide sequence ID" value="NZ_CP054929.1"/>
</dbReference>
<reference evidence="4 5" key="1">
    <citation type="submission" date="2020-06" db="EMBL/GenBank/DDBJ databases">
        <title>Genome mining for natural products.</title>
        <authorList>
            <person name="Zhang B."/>
            <person name="Shi J."/>
            <person name="Ge H."/>
        </authorList>
    </citation>
    <scope>NUCLEOTIDE SEQUENCE [LARGE SCALE GENOMIC DNA]</scope>
    <source>
        <strain evidence="4 5">NA00687</strain>
    </source>
</reference>